<dbReference type="EMBL" id="CP014167">
    <property type="protein sequence ID" value="ANS75223.1"/>
    <property type="molecule type" value="Genomic_DNA"/>
</dbReference>
<protein>
    <recommendedName>
        <fullName evidence="2">SLH domain-containing protein</fullName>
    </recommendedName>
</protein>
<dbReference type="PROSITE" id="PS51272">
    <property type="entry name" value="SLH"/>
    <property type="match status" value="1"/>
</dbReference>
<name>A0A1B1N1D0_9BACL</name>
<accession>A0A1B1N1D0</accession>
<dbReference type="KEGG" id="pyg:AWM70_11930"/>
<sequence>MKKSVRTLLLTLVLLSTAAMPAWAFTDTQSDINAEKIEALQKDHVLSGQPDGKFNPQGVMTYAAGVSAIVNGFQLTVPEGVTPVSASELSSKLKADAWYSKAFAIAAANGLTVPKEVDPNAPMTREVLVNLLSEAINTTGNYPTILLYTHLNDEESLNPAYASSVQHLLNIGFKLLDKDNNFLPKQTVTRSTAAGWVYDSLQYVKKMQEQEDGGLAPGMSHPMIPADSLTDYSLSISKVSDKVNQITITAQAPTPGYSLSITSIEFKDGQAILHTTISKPNPDMIVPQVITEVSTSTYISSDYKPVLANGGGTSGKAVQ</sequence>
<reference evidence="3 4" key="1">
    <citation type="submission" date="2016-01" db="EMBL/GenBank/DDBJ databases">
        <title>Complete Genome Sequence of Paenibacillus yonginensis DCY84, a novel Plant Growth-Promoting Bacteria with Elicitation of Induced Systemic Resistance.</title>
        <authorList>
            <person name="Kim Y.J."/>
            <person name="Yang D.C."/>
            <person name="Sukweenadhi J."/>
        </authorList>
    </citation>
    <scope>NUCLEOTIDE SEQUENCE [LARGE SCALE GENOMIC DNA]</scope>
    <source>
        <strain evidence="3 4">DCY84</strain>
    </source>
</reference>
<gene>
    <name evidence="3" type="ORF">AWM70_11930</name>
</gene>
<organism evidence="3 4">
    <name type="scientific">Paenibacillus yonginensis</name>
    <dbReference type="NCBI Taxonomy" id="1462996"/>
    <lineage>
        <taxon>Bacteria</taxon>
        <taxon>Bacillati</taxon>
        <taxon>Bacillota</taxon>
        <taxon>Bacilli</taxon>
        <taxon>Bacillales</taxon>
        <taxon>Paenibacillaceae</taxon>
        <taxon>Paenibacillus</taxon>
    </lineage>
</organism>
<dbReference type="AlphaFoldDB" id="A0A1B1N1D0"/>
<dbReference type="RefSeq" id="WP_083180259.1">
    <property type="nucleotide sequence ID" value="NZ_CP014167.1"/>
</dbReference>
<evidence type="ECO:0000256" key="1">
    <source>
        <dbReference type="SAM" id="SignalP"/>
    </source>
</evidence>
<evidence type="ECO:0000313" key="3">
    <source>
        <dbReference type="EMBL" id="ANS75223.1"/>
    </source>
</evidence>
<dbReference type="Pfam" id="PF00395">
    <property type="entry name" value="SLH"/>
    <property type="match status" value="1"/>
</dbReference>
<dbReference type="InterPro" id="IPR001119">
    <property type="entry name" value="SLH_dom"/>
</dbReference>
<dbReference type="Pfam" id="PF14343">
    <property type="entry name" value="PrcB_C"/>
    <property type="match status" value="1"/>
</dbReference>
<keyword evidence="4" id="KW-1185">Reference proteome</keyword>
<dbReference type="Proteomes" id="UP000092573">
    <property type="component" value="Chromosome"/>
</dbReference>
<feature type="chain" id="PRO_5008527551" description="SLH domain-containing protein" evidence="1">
    <location>
        <begin position="25"/>
        <end position="319"/>
    </location>
</feature>
<keyword evidence="1" id="KW-0732">Signal</keyword>
<evidence type="ECO:0000259" key="2">
    <source>
        <dbReference type="PROSITE" id="PS51272"/>
    </source>
</evidence>
<dbReference type="STRING" id="1462996.AWM70_11930"/>
<dbReference type="OrthoDB" id="1738667at2"/>
<feature type="domain" description="SLH" evidence="2">
    <location>
        <begin position="20"/>
        <end position="83"/>
    </location>
</feature>
<proteinExistence type="predicted"/>
<feature type="signal peptide" evidence="1">
    <location>
        <begin position="1"/>
        <end position="24"/>
    </location>
</feature>
<dbReference type="InterPro" id="IPR025748">
    <property type="entry name" value="PrcB_C_dom"/>
</dbReference>
<evidence type="ECO:0000313" key="4">
    <source>
        <dbReference type="Proteomes" id="UP000092573"/>
    </source>
</evidence>